<evidence type="ECO:0000256" key="3">
    <source>
        <dbReference type="ARBA" id="ARBA00022475"/>
    </source>
</evidence>
<evidence type="ECO:0000256" key="4">
    <source>
        <dbReference type="ARBA" id="ARBA00022519"/>
    </source>
</evidence>
<evidence type="ECO:0000256" key="6">
    <source>
        <dbReference type="ARBA" id="ARBA00022989"/>
    </source>
</evidence>
<name>A0A1G1XSC6_9BACT</name>
<dbReference type="PANTHER" id="PTHR30012">
    <property type="entry name" value="GENERAL SECRETION PATHWAY PROTEIN"/>
    <property type="match status" value="1"/>
</dbReference>
<feature type="domain" description="Type II secretion system protein GspF" evidence="9">
    <location>
        <begin position="68"/>
        <end position="191"/>
    </location>
</feature>
<dbReference type="AlphaFoldDB" id="A0A1G1XSC6"/>
<dbReference type="Pfam" id="PF00482">
    <property type="entry name" value="T2SSF"/>
    <property type="match status" value="2"/>
</dbReference>
<gene>
    <name evidence="10" type="ORF">A2729_03040</name>
</gene>
<feature type="transmembrane region" description="Helical" evidence="8">
    <location>
        <begin position="168"/>
        <end position="190"/>
    </location>
</feature>
<evidence type="ECO:0000313" key="10">
    <source>
        <dbReference type="EMBL" id="OGY42864.1"/>
    </source>
</evidence>
<keyword evidence="3" id="KW-1003">Cell membrane</keyword>
<dbReference type="STRING" id="1797532.A2729_03040"/>
<evidence type="ECO:0000256" key="1">
    <source>
        <dbReference type="ARBA" id="ARBA00004429"/>
    </source>
</evidence>
<comment type="subcellular location">
    <subcellularLocation>
        <location evidence="1">Cell inner membrane</location>
        <topology evidence="1">Multi-pass membrane protein</topology>
    </subcellularLocation>
</comment>
<evidence type="ECO:0000256" key="5">
    <source>
        <dbReference type="ARBA" id="ARBA00022692"/>
    </source>
</evidence>
<comment type="similarity">
    <text evidence="2">Belongs to the GSP F family.</text>
</comment>
<dbReference type="FunFam" id="1.20.81.30:FF:000001">
    <property type="entry name" value="Type II secretion system protein F"/>
    <property type="match status" value="1"/>
</dbReference>
<feature type="transmembrane region" description="Helical" evidence="8">
    <location>
        <begin position="221"/>
        <end position="240"/>
    </location>
</feature>
<dbReference type="GO" id="GO:0005886">
    <property type="term" value="C:plasma membrane"/>
    <property type="evidence" value="ECO:0007669"/>
    <property type="project" value="UniProtKB-SubCell"/>
</dbReference>
<dbReference type="PRINTS" id="PR00812">
    <property type="entry name" value="BCTERIALGSPF"/>
</dbReference>
<keyword evidence="4" id="KW-0997">Cell inner membrane</keyword>
<protein>
    <recommendedName>
        <fullName evidence="9">Type II secretion system protein GspF domain-containing protein</fullName>
    </recommendedName>
</protein>
<proteinExistence type="inferred from homology"/>
<dbReference type="Proteomes" id="UP000178930">
    <property type="component" value="Unassembled WGS sequence"/>
</dbReference>
<dbReference type="InterPro" id="IPR018076">
    <property type="entry name" value="T2SS_GspF_dom"/>
</dbReference>
<feature type="domain" description="Type II secretion system protein GspF" evidence="9">
    <location>
        <begin position="271"/>
        <end position="393"/>
    </location>
</feature>
<dbReference type="GO" id="GO:0015628">
    <property type="term" value="P:protein secretion by the type II secretion system"/>
    <property type="evidence" value="ECO:0007669"/>
    <property type="project" value="TreeGrafter"/>
</dbReference>
<keyword evidence="7 8" id="KW-0472">Membrane</keyword>
<feature type="transmembrane region" description="Helical" evidence="8">
    <location>
        <begin position="374"/>
        <end position="395"/>
    </location>
</feature>
<dbReference type="InterPro" id="IPR003004">
    <property type="entry name" value="GspF/PilC"/>
</dbReference>
<evidence type="ECO:0000256" key="8">
    <source>
        <dbReference type="SAM" id="Phobius"/>
    </source>
</evidence>
<comment type="caution">
    <text evidence="10">The sequence shown here is derived from an EMBL/GenBank/DDBJ whole genome shotgun (WGS) entry which is preliminary data.</text>
</comment>
<keyword evidence="5 8" id="KW-0812">Transmembrane</keyword>
<sequence>MPYFRYKAVDINNREKIGMIQAASAEVAANVLADQNLTILSLGEEKISPWERSLKFLNRIKVKDLVVFSRQLSVIISASIPLVPGLKILISQTENPALKSVVSEVADEVEGGAKLSSALTRHHDVFSDFFINLIKSGETSGKLDEVLNYLADQQEKDYDLISKIRGAMIYPGFIIGGLTVVGALMMIFVIPQLTAVLQESGVALPVSTRILIGTSDFLARFWWLLLLIFISLIGALRILINKPKGRKIWDNFKLRLPIFGKILEKIILVRFARSLHTLITGGVPLTRGLEIVSAVVGNEVYRGLIQETIKEVEDGNSIASIFLTSKRVPPMVSQMLNLGEKTGRLDEILDKLANFFTREVGNLVNNLVTLLEPLVMMVMGIAVGILVSAIILPMYNLAASL</sequence>
<dbReference type="InterPro" id="IPR042094">
    <property type="entry name" value="T2SS_GspF_sf"/>
</dbReference>
<evidence type="ECO:0000256" key="7">
    <source>
        <dbReference type="ARBA" id="ARBA00023136"/>
    </source>
</evidence>
<dbReference type="Gene3D" id="1.20.81.30">
    <property type="entry name" value="Type II secretion system (T2SS), domain F"/>
    <property type="match status" value="2"/>
</dbReference>
<keyword evidence="6 8" id="KW-1133">Transmembrane helix</keyword>
<reference evidence="10 11" key="1">
    <citation type="journal article" date="2016" name="Nat. Commun.">
        <title>Thousands of microbial genomes shed light on interconnected biogeochemical processes in an aquifer system.</title>
        <authorList>
            <person name="Anantharaman K."/>
            <person name="Brown C.T."/>
            <person name="Hug L.A."/>
            <person name="Sharon I."/>
            <person name="Castelle C.J."/>
            <person name="Probst A.J."/>
            <person name="Thomas B.C."/>
            <person name="Singh A."/>
            <person name="Wilkins M.J."/>
            <person name="Karaoz U."/>
            <person name="Brodie E.L."/>
            <person name="Williams K.H."/>
            <person name="Hubbard S.S."/>
            <person name="Banfield J.F."/>
        </authorList>
    </citation>
    <scope>NUCLEOTIDE SEQUENCE [LARGE SCALE GENOMIC DNA]</scope>
</reference>
<evidence type="ECO:0000259" key="9">
    <source>
        <dbReference type="Pfam" id="PF00482"/>
    </source>
</evidence>
<evidence type="ECO:0000313" key="11">
    <source>
        <dbReference type="Proteomes" id="UP000178930"/>
    </source>
</evidence>
<organism evidence="10 11">
    <name type="scientific">Candidatus Buchananbacteria bacterium RIFCSPHIGHO2_01_FULL_39_14</name>
    <dbReference type="NCBI Taxonomy" id="1797532"/>
    <lineage>
        <taxon>Bacteria</taxon>
        <taxon>Candidatus Buchananiibacteriota</taxon>
    </lineage>
</organism>
<evidence type="ECO:0000256" key="2">
    <source>
        <dbReference type="ARBA" id="ARBA00005745"/>
    </source>
</evidence>
<dbReference type="EMBL" id="MHIB01000049">
    <property type="protein sequence ID" value="OGY42864.1"/>
    <property type="molecule type" value="Genomic_DNA"/>
</dbReference>
<dbReference type="PANTHER" id="PTHR30012:SF0">
    <property type="entry name" value="TYPE II SECRETION SYSTEM PROTEIN F-RELATED"/>
    <property type="match status" value="1"/>
</dbReference>
<accession>A0A1G1XSC6</accession>